<dbReference type="AlphaFoldDB" id="A0A8J2MM74"/>
<accession>A0A8J2MM74</accession>
<comment type="caution">
    <text evidence="1">The sequence shown here is derived from an EMBL/GenBank/DDBJ whole genome shotgun (WGS) entry which is preliminary data.</text>
</comment>
<evidence type="ECO:0000313" key="2">
    <source>
        <dbReference type="Proteomes" id="UP000786811"/>
    </source>
</evidence>
<protein>
    <submittedName>
        <fullName evidence="1">Uncharacterized protein</fullName>
    </submittedName>
</protein>
<evidence type="ECO:0000313" key="1">
    <source>
        <dbReference type="EMBL" id="CAG5095599.1"/>
    </source>
</evidence>
<organism evidence="1 2">
    <name type="scientific">Cotesia congregata</name>
    <name type="common">Parasitoid wasp</name>
    <name type="synonym">Apanteles congregatus</name>
    <dbReference type="NCBI Taxonomy" id="51543"/>
    <lineage>
        <taxon>Eukaryota</taxon>
        <taxon>Metazoa</taxon>
        <taxon>Ecdysozoa</taxon>
        <taxon>Arthropoda</taxon>
        <taxon>Hexapoda</taxon>
        <taxon>Insecta</taxon>
        <taxon>Pterygota</taxon>
        <taxon>Neoptera</taxon>
        <taxon>Endopterygota</taxon>
        <taxon>Hymenoptera</taxon>
        <taxon>Apocrita</taxon>
        <taxon>Ichneumonoidea</taxon>
        <taxon>Braconidae</taxon>
        <taxon>Microgastrinae</taxon>
        <taxon>Cotesia</taxon>
    </lineage>
</organism>
<keyword evidence="2" id="KW-1185">Reference proteome</keyword>
<sequence length="153" mass="17769">MLNELARKIDFHSEREKPRKRIIVSTGNTSRVCGQDRKLKNSFVPYHSSHLDSCEDTKRFICSTNSLIPVLFTRCFTRIYFEKLSPHEAPGGIWVVLTVISGEKEMFNSQTSESFERNHRSLTVVLAYFVTQELIDKINDCNFDNSSWRSGWD</sequence>
<name>A0A8J2MM74_COTCN</name>
<reference evidence="1" key="1">
    <citation type="submission" date="2021-04" db="EMBL/GenBank/DDBJ databases">
        <authorList>
            <person name="Chebbi M.A.C M."/>
        </authorList>
    </citation>
    <scope>NUCLEOTIDE SEQUENCE</scope>
</reference>
<dbReference type="Proteomes" id="UP000786811">
    <property type="component" value="Unassembled WGS sequence"/>
</dbReference>
<gene>
    <name evidence="1" type="ORF">HICCMSTLAB_LOCUS7789</name>
</gene>
<dbReference type="EMBL" id="CAJNRD030001121">
    <property type="protein sequence ID" value="CAG5095599.1"/>
    <property type="molecule type" value="Genomic_DNA"/>
</dbReference>
<proteinExistence type="predicted"/>